<keyword evidence="1 5" id="KW-0689">Ribosomal protein</keyword>
<dbReference type="InterPro" id="IPR020040">
    <property type="entry name" value="Ribosomal_uL6_a/b-dom"/>
</dbReference>
<comment type="caution">
    <text evidence="8">The sequence shown here is derived from an EMBL/GenBank/DDBJ whole genome shotgun (WGS) entry which is preliminary data.</text>
</comment>
<evidence type="ECO:0000256" key="4">
    <source>
        <dbReference type="NCBIfam" id="TIGR03654"/>
    </source>
</evidence>
<dbReference type="PANTHER" id="PTHR11655:SF14">
    <property type="entry name" value="LARGE RIBOSOMAL SUBUNIT PROTEIN UL6M"/>
    <property type="match status" value="1"/>
</dbReference>
<dbReference type="GO" id="GO:0002181">
    <property type="term" value="P:cytoplasmic translation"/>
    <property type="evidence" value="ECO:0007669"/>
    <property type="project" value="TreeGrafter"/>
</dbReference>
<dbReference type="InterPro" id="IPR019906">
    <property type="entry name" value="Ribosomal_uL6_bac-type"/>
</dbReference>
<organism evidence="8 9">
    <name type="scientific">Candidatus Nomurabacteria bacterium GW2011_GWA2_40_9</name>
    <dbReference type="NCBI Taxonomy" id="1618734"/>
    <lineage>
        <taxon>Bacteria</taxon>
        <taxon>Candidatus Nomuraibacteriota</taxon>
    </lineage>
</organism>
<feature type="domain" description="Large ribosomal subunit protein uL6 alpha-beta" evidence="7">
    <location>
        <begin position="11"/>
        <end position="80"/>
    </location>
</feature>
<dbReference type="PROSITE" id="PS00525">
    <property type="entry name" value="RIBOSOMAL_L6_1"/>
    <property type="match status" value="1"/>
</dbReference>
<dbReference type="InterPro" id="IPR002358">
    <property type="entry name" value="Ribosomal_uL6_CS"/>
</dbReference>
<dbReference type="PRINTS" id="PR00059">
    <property type="entry name" value="RIBOSOMALL6"/>
</dbReference>
<dbReference type="AlphaFoldDB" id="A0A0G0TXQ2"/>
<evidence type="ECO:0000256" key="1">
    <source>
        <dbReference type="ARBA" id="ARBA00022980"/>
    </source>
</evidence>
<keyword evidence="6" id="KW-0694">RNA-binding</keyword>
<dbReference type="InterPro" id="IPR036789">
    <property type="entry name" value="Ribosomal_uL6-like_a/b-dom_sf"/>
</dbReference>
<dbReference type="PIRSF" id="PIRSF002162">
    <property type="entry name" value="Ribosomal_L6"/>
    <property type="match status" value="1"/>
</dbReference>
<evidence type="ECO:0000259" key="7">
    <source>
        <dbReference type="Pfam" id="PF00347"/>
    </source>
</evidence>
<dbReference type="PATRIC" id="fig|1618734.3.peg.163"/>
<evidence type="ECO:0000256" key="3">
    <source>
        <dbReference type="ARBA" id="ARBA00035454"/>
    </source>
</evidence>
<comment type="similarity">
    <text evidence="5">Belongs to the universal ribosomal protein uL6 family.</text>
</comment>
<evidence type="ECO:0000256" key="6">
    <source>
        <dbReference type="RuleBase" id="RU003870"/>
    </source>
</evidence>
<evidence type="ECO:0000313" key="9">
    <source>
        <dbReference type="Proteomes" id="UP000034749"/>
    </source>
</evidence>
<dbReference type="InterPro" id="IPR000702">
    <property type="entry name" value="Ribosomal_uL6-like"/>
</dbReference>
<dbReference type="Pfam" id="PF00347">
    <property type="entry name" value="Ribosomal_L6"/>
    <property type="match status" value="2"/>
</dbReference>
<accession>A0A0G0TXQ2</accession>
<sequence>MSRIGKKEITIPAGIKVTKVGGVLTVSGKNGSISKIFRDDITITITDKTITLNIQRNDKFSKSLWGTYASHINNMIKGVETPYIKKLILEGVGFKSEVKIDGQRKEFHFALGFSHPVIVKIPEGITATAEKNNITITGIDKELVGSFAASVRALKKPEPYKGKGMRYEDEVIRRKAGKKIT</sequence>
<dbReference type="GO" id="GO:0019843">
    <property type="term" value="F:rRNA binding"/>
    <property type="evidence" value="ECO:0007669"/>
    <property type="project" value="UniProtKB-UniRule"/>
</dbReference>
<keyword evidence="2 5" id="KW-0687">Ribonucleoprotein</keyword>
<evidence type="ECO:0000313" key="8">
    <source>
        <dbReference type="EMBL" id="KKR79596.1"/>
    </source>
</evidence>
<protein>
    <recommendedName>
        <fullName evidence="3 4">50S ribosomal protein L6</fullName>
    </recommendedName>
</protein>
<dbReference type="Proteomes" id="UP000034749">
    <property type="component" value="Unassembled WGS sequence"/>
</dbReference>
<name>A0A0G0TXQ2_9BACT</name>
<dbReference type="Gene3D" id="3.90.930.12">
    <property type="entry name" value="Ribosomal protein L6, alpha-beta domain"/>
    <property type="match status" value="2"/>
</dbReference>
<feature type="domain" description="Large ribosomal subunit protein uL6 alpha-beta" evidence="7">
    <location>
        <begin position="98"/>
        <end position="167"/>
    </location>
</feature>
<dbReference type="SUPFAM" id="SSF56053">
    <property type="entry name" value="Ribosomal protein L6"/>
    <property type="match status" value="2"/>
</dbReference>
<keyword evidence="6" id="KW-0699">rRNA-binding</keyword>
<evidence type="ECO:0000256" key="5">
    <source>
        <dbReference type="RuleBase" id="RU003869"/>
    </source>
</evidence>
<proteinExistence type="inferred from homology"/>
<dbReference type="PANTHER" id="PTHR11655">
    <property type="entry name" value="60S/50S RIBOSOMAL PROTEIN L6/L9"/>
    <property type="match status" value="1"/>
</dbReference>
<dbReference type="GO" id="GO:0022625">
    <property type="term" value="C:cytosolic large ribosomal subunit"/>
    <property type="evidence" value="ECO:0007669"/>
    <property type="project" value="UniProtKB-UniRule"/>
</dbReference>
<reference evidence="8 9" key="1">
    <citation type="journal article" date="2015" name="Nature">
        <title>rRNA introns, odd ribosomes, and small enigmatic genomes across a large radiation of phyla.</title>
        <authorList>
            <person name="Brown C.T."/>
            <person name="Hug L.A."/>
            <person name="Thomas B.C."/>
            <person name="Sharon I."/>
            <person name="Castelle C.J."/>
            <person name="Singh A."/>
            <person name="Wilkins M.J."/>
            <person name="Williams K.H."/>
            <person name="Banfield J.F."/>
        </authorList>
    </citation>
    <scope>NUCLEOTIDE SEQUENCE [LARGE SCALE GENOMIC DNA]</scope>
</reference>
<gene>
    <name evidence="8" type="ORF">UU24_C0005G0014</name>
</gene>
<evidence type="ECO:0000256" key="2">
    <source>
        <dbReference type="ARBA" id="ARBA00023274"/>
    </source>
</evidence>
<dbReference type="NCBIfam" id="TIGR03654">
    <property type="entry name" value="L6_bact"/>
    <property type="match status" value="1"/>
</dbReference>
<dbReference type="GO" id="GO:0003735">
    <property type="term" value="F:structural constituent of ribosome"/>
    <property type="evidence" value="ECO:0007669"/>
    <property type="project" value="UniProtKB-UniRule"/>
</dbReference>
<dbReference type="EMBL" id="LBZW01000005">
    <property type="protein sequence ID" value="KKR79596.1"/>
    <property type="molecule type" value="Genomic_DNA"/>
</dbReference>
<comment type="function">
    <text evidence="6">This protein binds to the 23S rRNA, and is important in its secondary structure. It is located near the subunit interface in the base of the L7/L12 stalk, and near the tRNA binding site of the peptidyltransferase center.</text>
</comment>